<name>A0A2K9LQ79_9GAMM</name>
<evidence type="ECO:0000256" key="6">
    <source>
        <dbReference type="ARBA" id="ARBA00022729"/>
    </source>
</evidence>
<gene>
    <name evidence="16" type="ORF">Kalk_11355</name>
</gene>
<dbReference type="PANTHER" id="PTHR30069:SF29">
    <property type="entry name" value="HEMOGLOBIN AND HEMOGLOBIN-HAPTOGLOBIN-BINDING PROTEIN 1-RELATED"/>
    <property type="match status" value="1"/>
</dbReference>
<dbReference type="RefSeq" id="WP_101894363.1">
    <property type="nucleotide sequence ID" value="NZ_CP022684.1"/>
</dbReference>
<dbReference type="InterPro" id="IPR012910">
    <property type="entry name" value="Plug_dom"/>
</dbReference>
<keyword evidence="4 11" id="KW-1134">Transmembrane beta strand</keyword>
<feature type="domain" description="TonB-dependent receptor-like beta-barrel" evidence="14">
    <location>
        <begin position="255"/>
        <end position="649"/>
    </location>
</feature>
<dbReference type="Pfam" id="PF07715">
    <property type="entry name" value="Plug"/>
    <property type="match status" value="1"/>
</dbReference>
<dbReference type="InterPro" id="IPR000531">
    <property type="entry name" value="Beta-barrel_TonB"/>
</dbReference>
<feature type="domain" description="TonB-dependent receptor plug" evidence="15">
    <location>
        <begin position="50"/>
        <end position="160"/>
    </location>
</feature>
<evidence type="ECO:0008006" key="18">
    <source>
        <dbReference type="Google" id="ProtNLM"/>
    </source>
</evidence>
<keyword evidence="6 13" id="KW-0732">Signal</keyword>
<keyword evidence="3 11" id="KW-0813">Transport</keyword>
<dbReference type="InterPro" id="IPR036942">
    <property type="entry name" value="Beta-barrel_TonB_sf"/>
</dbReference>
<dbReference type="PROSITE" id="PS52016">
    <property type="entry name" value="TONB_DEPENDENT_REC_3"/>
    <property type="match status" value="1"/>
</dbReference>
<dbReference type="Pfam" id="PF00593">
    <property type="entry name" value="TonB_dep_Rec_b-barrel"/>
    <property type="match status" value="1"/>
</dbReference>
<evidence type="ECO:0000256" key="4">
    <source>
        <dbReference type="ARBA" id="ARBA00022452"/>
    </source>
</evidence>
<evidence type="ECO:0000256" key="5">
    <source>
        <dbReference type="ARBA" id="ARBA00022692"/>
    </source>
</evidence>
<dbReference type="InterPro" id="IPR037066">
    <property type="entry name" value="Plug_dom_sf"/>
</dbReference>
<dbReference type="GO" id="GO:0015344">
    <property type="term" value="F:siderophore uptake transmembrane transporter activity"/>
    <property type="evidence" value="ECO:0007669"/>
    <property type="project" value="TreeGrafter"/>
</dbReference>
<evidence type="ECO:0000313" key="16">
    <source>
        <dbReference type="EMBL" id="AUM12984.1"/>
    </source>
</evidence>
<evidence type="ECO:0000259" key="14">
    <source>
        <dbReference type="Pfam" id="PF00593"/>
    </source>
</evidence>
<dbReference type="Proteomes" id="UP000235116">
    <property type="component" value="Chromosome"/>
</dbReference>
<keyword evidence="7 12" id="KW-0798">TonB box</keyword>
<protein>
    <recommendedName>
        <fullName evidence="18">TonB-dependent receptor</fullName>
    </recommendedName>
</protein>
<keyword evidence="17" id="KW-1185">Reference proteome</keyword>
<evidence type="ECO:0000256" key="12">
    <source>
        <dbReference type="RuleBase" id="RU003357"/>
    </source>
</evidence>
<feature type="chain" id="PRO_5014636242" description="TonB-dependent receptor" evidence="13">
    <location>
        <begin position="23"/>
        <end position="684"/>
    </location>
</feature>
<comment type="similarity">
    <text evidence="2">Belongs to the TonB-dependent receptor family. Hemoglobin/haptoglobin binding protein subfamily.</text>
</comment>
<keyword evidence="10 11" id="KW-0998">Cell outer membrane</keyword>
<dbReference type="SUPFAM" id="SSF56935">
    <property type="entry name" value="Porins"/>
    <property type="match status" value="1"/>
</dbReference>
<keyword evidence="5 11" id="KW-0812">Transmembrane</keyword>
<evidence type="ECO:0000256" key="9">
    <source>
        <dbReference type="ARBA" id="ARBA00023170"/>
    </source>
</evidence>
<evidence type="ECO:0000256" key="13">
    <source>
        <dbReference type="SAM" id="SignalP"/>
    </source>
</evidence>
<evidence type="ECO:0000259" key="15">
    <source>
        <dbReference type="Pfam" id="PF07715"/>
    </source>
</evidence>
<dbReference type="PANTHER" id="PTHR30069">
    <property type="entry name" value="TONB-DEPENDENT OUTER MEMBRANE RECEPTOR"/>
    <property type="match status" value="1"/>
</dbReference>
<comment type="subcellular location">
    <subcellularLocation>
        <location evidence="1 11">Cell outer membrane</location>
        <topology evidence="1 11">Multi-pass membrane protein</topology>
    </subcellularLocation>
</comment>
<dbReference type="InterPro" id="IPR039426">
    <property type="entry name" value="TonB-dep_rcpt-like"/>
</dbReference>
<evidence type="ECO:0000256" key="7">
    <source>
        <dbReference type="ARBA" id="ARBA00023077"/>
    </source>
</evidence>
<evidence type="ECO:0000256" key="3">
    <source>
        <dbReference type="ARBA" id="ARBA00022448"/>
    </source>
</evidence>
<dbReference type="GO" id="GO:0009279">
    <property type="term" value="C:cell outer membrane"/>
    <property type="evidence" value="ECO:0007669"/>
    <property type="project" value="UniProtKB-SubCell"/>
</dbReference>
<dbReference type="EMBL" id="CP022684">
    <property type="protein sequence ID" value="AUM12984.1"/>
    <property type="molecule type" value="Genomic_DNA"/>
</dbReference>
<feature type="signal peptide" evidence="13">
    <location>
        <begin position="1"/>
        <end position="22"/>
    </location>
</feature>
<keyword evidence="9" id="KW-0675">Receptor</keyword>
<evidence type="ECO:0000313" key="17">
    <source>
        <dbReference type="Proteomes" id="UP000235116"/>
    </source>
</evidence>
<reference evidence="17" key="1">
    <citation type="submission" date="2017-08" db="EMBL/GenBank/DDBJ databases">
        <title>Direct submision.</title>
        <authorList>
            <person name="Kim S.-J."/>
            <person name="Rhee S.-K."/>
        </authorList>
    </citation>
    <scope>NUCLEOTIDE SEQUENCE [LARGE SCALE GENOMIC DNA]</scope>
    <source>
        <strain evidence="17">GI5</strain>
    </source>
</reference>
<evidence type="ECO:0000256" key="11">
    <source>
        <dbReference type="PROSITE-ProRule" id="PRU01360"/>
    </source>
</evidence>
<sequence length="684" mass="76822">MYRRQLIGFVLLAALLNNTALGYDDDLFELPLDELLQVTITSTSYFDQSLMESASSVTYSDASRWDELGARNVGELLNTLPSTVAPQGYGRTRVIAIRGYFNYSIDTGVATLLDGVPINLLRFGTSALAIDGHDLALLDSVELIRGPGSSLHGADAFQGVLSMNTVAHGETGVTTRLQAGSEDFQAGSLVSRYSEGSQQLTTALAYRNLGNQHQQYSYTDPDTGLPEQSSRMNALENQNIVIKYSATDAHQNRYQVSGYHMKLDADQLPGVARQSGVDLMKDQDWAGYDARLSLLKLEFEHDFNEELSSSVVAYYWDYKDQDTLDLREVAPSPFNFYQQVDTQEHHWGVQAINRHQFAGGSNLAYGYEFNRAENDAFTTTRVTQSGSRVVSPNNQQGAETEYHSLVLDGRYQSDLLPEQRSTFVYGSRVDAFRQFDTQISPRLGYIHGLSSAAVAKLIVSRSFRNPNTFETYGSNSVLPNQDLEPETLDNIELTLQHSNKHHFGSVTLFKNRWRNSIRAVPLATPVNGATVQFDNTTESEAWGVELEGMQRWNQLRLDGSASHVISRDLEDNQEYEAFPDWMLNLGVGYAVSDVTDVYLFNRYHHRKAASVAEYGYENTQGSSTFFRTDLTVSWQWQPDLTTRFTIRNLFDRENYMPSYFDRQDGLADNGINASLSIEWQPFGS</sequence>
<evidence type="ECO:0000256" key="8">
    <source>
        <dbReference type="ARBA" id="ARBA00023136"/>
    </source>
</evidence>
<dbReference type="KEGG" id="kak:Kalk_11355"/>
<accession>A0A2K9LQ79</accession>
<dbReference type="GO" id="GO:0044718">
    <property type="term" value="P:siderophore transmembrane transport"/>
    <property type="evidence" value="ECO:0007669"/>
    <property type="project" value="TreeGrafter"/>
</dbReference>
<organism evidence="16 17">
    <name type="scientific">Ketobacter alkanivorans</name>
    <dbReference type="NCBI Taxonomy" id="1917421"/>
    <lineage>
        <taxon>Bacteria</taxon>
        <taxon>Pseudomonadati</taxon>
        <taxon>Pseudomonadota</taxon>
        <taxon>Gammaproteobacteria</taxon>
        <taxon>Pseudomonadales</taxon>
        <taxon>Ketobacteraceae</taxon>
        <taxon>Ketobacter</taxon>
    </lineage>
</organism>
<dbReference type="Gene3D" id="2.170.130.10">
    <property type="entry name" value="TonB-dependent receptor, plug domain"/>
    <property type="match status" value="1"/>
</dbReference>
<evidence type="ECO:0000256" key="10">
    <source>
        <dbReference type="ARBA" id="ARBA00023237"/>
    </source>
</evidence>
<dbReference type="AlphaFoldDB" id="A0A2K9LQ79"/>
<evidence type="ECO:0000256" key="2">
    <source>
        <dbReference type="ARBA" id="ARBA00008143"/>
    </source>
</evidence>
<dbReference type="Gene3D" id="2.40.170.20">
    <property type="entry name" value="TonB-dependent receptor, beta-barrel domain"/>
    <property type="match status" value="1"/>
</dbReference>
<dbReference type="OrthoDB" id="9764669at2"/>
<evidence type="ECO:0000256" key="1">
    <source>
        <dbReference type="ARBA" id="ARBA00004571"/>
    </source>
</evidence>
<keyword evidence="8 11" id="KW-0472">Membrane</keyword>
<proteinExistence type="inferred from homology"/>